<dbReference type="AlphaFoldDB" id="A0A2S8GTA1"/>
<organism evidence="1 2">
    <name type="scientific">Blastopirellula marina</name>
    <dbReference type="NCBI Taxonomy" id="124"/>
    <lineage>
        <taxon>Bacteria</taxon>
        <taxon>Pseudomonadati</taxon>
        <taxon>Planctomycetota</taxon>
        <taxon>Planctomycetia</taxon>
        <taxon>Pirellulales</taxon>
        <taxon>Pirellulaceae</taxon>
        <taxon>Blastopirellula</taxon>
    </lineage>
</organism>
<evidence type="ECO:0000313" key="1">
    <source>
        <dbReference type="EMBL" id="PQO47655.1"/>
    </source>
</evidence>
<dbReference type="EMBL" id="PUHZ01000004">
    <property type="protein sequence ID" value="PQO47655.1"/>
    <property type="molecule type" value="Genomic_DNA"/>
</dbReference>
<gene>
    <name evidence="1" type="ORF">C5Y93_03085</name>
</gene>
<sequence>MSALEKLHYVGKQAAAEILRQYDTIPPFGIILDRNGDPVTHYPDSSQLADSSDAFGSMCNLVLDYLQAAADQGEATALALVTEMGSGDQIGFAVQVEVPGTVRLLLYPCRRQGSEWIVEEPIQDESGAILFDEDAFPFWK</sequence>
<comment type="caution">
    <text evidence="1">The sequence shown here is derived from an EMBL/GenBank/DDBJ whole genome shotgun (WGS) entry which is preliminary data.</text>
</comment>
<proteinExistence type="predicted"/>
<dbReference type="RefSeq" id="WP_105333915.1">
    <property type="nucleotide sequence ID" value="NZ_PUHZ01000004.1"/>
</dbReference>
<protein>
    <submittedName>
        <fullName evidence="1">Uncharacterized protein</fullName>
    </submittedName>
</protein>
<name>A0A2S8GTA1_9BACT</name>
<dbReference type="Proteomes" id="UP000237819">
    <property type="component" value="Unassembled WGS sequence"/>
</dbReference>
<accession>A0A2S8GTA1</accession>
<evidence type="ECO:0000313" key="2">
    <source>
        <dbReference type="Proteomes" id="UP000237819"/>
    </source>
</evidence>
<reference evidence="1 2" key="1">
    <citation type="submission" date="2018-02" db="EMBL/GenBank/DDBJ databases">
        <title>Comparative genomes isolates from brazilian mangrove.</title>
        <authorList>
            <person name="Araujo J.E."/>
            <person name="Taketani R.G."/>
            <person name="Silva M.C.P."/>
            <person name="Loureco M.V."/>
            <person name="Andreote F.D."/>
        </authorList>
    </citation>
    <scope>NUCLEOTIDE SEQUENCE [LARGE SCALE GENOMIC DNA]</scope>
    <source>
        <strain evidence="1 2">Nap-Phe MGV</strain>
    </source>
</reference>
<dbReference type="OrthoDB" id="5512720at2"/>